<keyword evidence="4 6" id="KW-0808">Transferase</keyword>
<dbReference type="Proteomes" id="UP001058271">
    <property type="component" value="Chromosome"/>
</dbReference>
<comment type="caution">
    <text evidence="6">Lacks conserved residue(s) required for the propagation of feature annotation.</text>
</comment>
<feature type="binding site" evidence="6">
    <location>
        <position position="149"/>
    </location>
    <ligand>
        <name>5-phospho-alpha-D-ribose 1-diphosphate</name>
        <dbReference type="ChEBI" id="CHEBI:58017"/>
        <note>ligand shared between dimeric partners</note>
    </ligand>
</feature>
<comment type="pathway">
    <text evidence="1 6">Pyrimidine metabolism; UMP biosynthesis via de novo pathway; UMP from orotate: step 1/2.</text>
</comment>
<evidence type="ECO:0000256" key="1">
    <source>
        <dbReference type="ARBA" id="ARBA00004889"/>
    </source>
</evidence>
<dbReference type="EMBL" id="CP073721">
    <property type="protein sequence ID" value="UWZ33599.1"/>
    <property type="molecule type" value="Genomic_DNA"/>
</dbReference>
<evidence type="ECO:0000256" key="6">
    <source>
        <dbReference type="HAMAP-Rule" id="MF_01208"/>
    </source>
</evidence>
<keyword evidence="9" id="KW-1185">Reference proteome</keyword>
<feature type="binding site" evidence="6">
    <location>
        <position position="203"/>
    </location>
    <ligand>
        <name>orotate</name>
        <dbReference type="ChEBI" id="CHEBI:30839"/>
    </ligand>
</feature>
<feature type="binding site" description="in other chain" evidence="6">
    <location>
        <position position="80"/>
    </location>
    <ligand>
        <name>5-phospho-alpha-D-ribose 1-diphosphate</name>
        <dbReference type="ChEBI" id="CHEBI:58017"/>
        <note>ligand shared between dimeric partners</note>
    </ligand>
</feature>
<comment type="similarity">
    <text evidence="6">Belongs to the purine/pyrimidine phosphoribosyltransferase family. PyrE subfamily.</text>
</comment>
<feature type="binding site" description="in other chain" evidence="6">
    <location>
        <position position="146"/>
    </location>
    <ligand>
        <name>5-phospho-alpha-D-ribose 1-diphosphate</name>
        <dbReference type="ChEBI" id="CHEBI:58017"/>
        <note>ligand shared between dimeric partners</note>
    </ligand>
</feature>
<evidence type="ECO:0000313" key="8">
    <source>
        <dbReference type="EMBL" id="UWZ33599.1"/>
    </source>
</evidence>
<dbReference type="GO" id="GO:0016757">
    <property type="term" value="F:glycosyltransferase activity"/>
    <property type="evidence" value="ECO:0007669"/>
    <property type="project" value="UniProtKB-KW"/>
</dbReference>
<name>A0ABY5YZD7_9ACTN</name>
<feature type="binding site" evidence="6">
    <location>
        <position position="175"/>
    </location>
    <ligand>
        <name>orotate</name>
        <dbReference type="ChEBI" id="CHEBI:30839"/>
    </ligand>
</feature>
<dbReference type="PANTHER" id="PTHR19278">
    <property type="entry name" value="OROTATE PHOSPHORIBOSYLTRANSFERASE"/>
    <property type="match status" value="1"/>
</dbReference>
<gene>
    <name evidence="6" type="primary">pyrE</name>
    <name evidence="8" type="ORF">Drose_20060</name>
</gene>
<evidence type="ECO:0000256" key="5">
    <source>
        <dbReference type="ARBA" id="ARBA00022975"/>
    </source>
</evidence>
<keyword evidence="3 6" id="KW-0328">Glycosyltransferase</keyword>
<feature type="binding site" description="in other chain" evidence="6">
    <location>
        <begin position="171"/>
        <end position="179"/>
    </location>
    <ligand>
        <name>5-phospho-alpha-D-ribose 1-diphosphate</name>
        <dbReference type="ChEBI" id="CHEBI:58017"/>
        <note>ligand shared between dimeric partners</note>
    </ligand>
</feature>
<comment type="subunit">
    <text evidence="6">Homodimer.</text>
</comment>
<comment type="function">
    <text evidence="6">Catalyzes the transfer of a ribosyl phosphate group from 5-phosphoribose 1-diphosphate to orotate, leading to the formation of orotidine monophosphate (OMP).</text>
</comment>
<evidence type="ECO:0000256" key="4">
    <source>
        <dbReference type="ARBA" id="ARBA00022679"/>
    </source>
</evidence>
<keyword evidence="5 6" id="KW-0665">Pyrimidine biosynthesis</keyword>
<evidence type="ECO:0000256" key="3">
    <source>
        <dbReference type="ARBA" id="ARBA00022676"/>
    </source>
</evidence>
<evidence type="ECO:0000256" key="2">
    <source>
        <dbReference type="ARBA" id="ARBA00011971"/>
    </source>
</evidence>
<dbReference type="EC" id="2.4.2.10" evidence="2 6"/>
<protein>
    <recommendedName>
        <fullName evidence="2 6">Orotate phosphoribosyltransferase</fullName>
        <shortName evidence="6">OPRT</shortName>
        <shortName evidence="6">OPRTase</shortName>
        <ecNumber evidence="2 6">2.4.2.10</ecNumber>
    </recommendedName>
</protein>
<reference evidence="8" key="1">
    <citation type="submission" date="2021-04" db="EMBL/GenBank/DDBJ databases">
        <title>Biosynthetic gene clusters of Dactylosporangioum roseum.</title>
        <authorList>
            <person name="Hartkoorn R.C."/>
            <person name="Beaudoing E."/>
            <person name="Hot D."/>
            <person name="Moureu S."/>
        </authorList>
    </citation>
    <scope>NUCLEOTIDE SEQUENCE</scope>
    <source>
        <strain evidence="8">NRRL B-16295</strain>
    </source>
</reference>
<comment type="catalytic activity">
    <reaction evidence="6">
        <text>orotidine 5'-phosphate + diphosphate = orotate + 5-phospho-alpha-D-ribose 1-diphosphate</text>
        <dbReference type="Rhea" id="RHEA:10380"/>
        <dbReference type="ChEBI" id="CHEBI:30839"/>
        <dbReference type="ChEBI" id="CHEBI:33019"/>
        <dbReference type="ChEBI" id="CHEBI:57538"/>
        <dbReference type="ChEBI" id="CHEBI:58017"/>
        <dbReference type="EC" id="2.4.2.10"/>
    </reaction>
</comment>
<feature type="region of interest" description="Disordered" evidence="7">
    <location>
        <begin position="1"/>
        <end position="30"/>
    </location>
</feature>
<proteinExistence type="inferred from homology"/>
<accession>A0ABY5YZD7</accession>
<dbReference type="HAMAP" id="MF_01208">
    <property type="entry name" value="PyrE"/>
    <property type="match status" value="1"/>
</dbReference>
<evidence type="ECO:0000256" key="7">
    <source>
        <dbReference type="SAM" id="MobiDB-lite"/>
    </source>
</evidence>
<sequence length="235" mass="24890">MRNHPNRIPPSGTIGRSAPRQPRLRPGRRVRDQVDRADLAVIARTAGRSPRSRVGSSLVTDDLAARVHRVSHLTGEFVLRSGRVATEYFDKYLFEADPVLLDEVAAGMAALVPDGTEVLAGLEMGGIAVVTALGRHTGLPCAFVRKTPKPYGTRRLAEGAAVAGRRVLLVEDVVTSGGQVVLSAGQLRDLDARISHALCVIDRQEGGTEALAAAGVTLRSLLTRADLEAAARGPA</sequence>
<dbReference type="InterPro" id="IPR000836">
    <property type="entry name" value="PRTase_dom"/>
</dbReference>
<dbReference type="InterPro" id="IPR023031">
    <property type="entry name" value="OPRT"/>
</dbReference>
<dbReference type="InterPro" id="IPR029057">
    <property type="entry name" value="PRTase-like"/>
</dbReference>
<dbReference type="CDD" id="cd06223">
    <property type="entry name" value="PRTases_typeI"/>
    <property type="match status" value="1"/>
</dbReference>
<dbReference type="SUPFAM" id="SSF53271">
    <property type="entry name" value="PRTase-like"/>
    <property type="match status" value="1"/>
</dbReference>
<organism evidence="8 9">
    <name type="scientific">Dactylosporangium roseum</name>
    <dbReference type="NCBI Taxonomy" id="47989"/>
    <lineage>
        <taxon>Bacteria</taxon>
        <taxon>Bacillati</taxon>
        <taxon>Actinomycetota</taxon>
        <taxon>Actinomycetes</taxon>
        <taxon>Micromonosporales</taxon>
        <taxon>Micromonosporaceae</taxon>
        <taxon>Dactylosporangium</taxon>
    </lineage>
</organism>
<comment type="cofactor">
    <cofactor evidence="6">
        <name>Mg(2+)</name>
        <dbReference type="ChEBI" id="CHEBI:18420"/>
    </cofactor>
</comment>
<dbReference type="PANTHER" id="PTHR19278:SF9">
    <property type="entry name" value="URIDINE 5'-MONOPHOSPHATE SYNTHASE"/>
    <property type="match status" value="1"/>
</dbReference>
<feature type="binding site" evidence="6">
    <location>
        <position position="145"/>
    </location>
    <ligand>
        <name>5-phospho-alpha-D-ribose 1-diphosphate</name>
        <dbReference type="ChEBI" id="CHEBI:58017"/>
        <note>ligand shared between dimeric partners</note>
    </ligand>
</feature>
<evidence type="ECO:0000313" key="9">
    <source>
        <dbReference type="Proteomes" id="UP001058271"/>
    </source>
</evidence>
<keyword evidence="6" id="KW-0460">Magnesium</keyword>
<dbReference type="Gene3D" id="3.40.50.2020">
    <property type="match status" value="1"/>
</dbReference>